<organism evidence="1 2">
    <name type="scientific">Paraburkholderia youngii</name>
    <dbReference type="NCBI Taxonomy" id="2782701"/>
    <lineage>
        <taxon>Bacteria</taxon>
        <taxon>Pseudomonadati</taxon>
        <taxon>Pseudomonadota</taxon>
        <taxon>Betaproteobacteria</taxon>
        <taxon>Burkholderiales</taxon>
        <taxon>Burkholderiaceae</taxon>
        <taxon>Paraburkholderia</taxon>
    </lineage>
</organism>
<proteinExistence type="predicted"/>
<evidence type="ECO:0000313" key="1">
    <source>
        <dbReference type="EMBL" id="NUY04011.1"/>
    </source>
</evidence>
<evidence type="ECO:0000313" key="2">
    <source>
        <dbReference type="Proteomes" id="UP000594380"/>
    </source>
</evidence>
<accession>A0A7Y6K4Z7</accession>
<protein>
    <submittedName>
        <fullName evidence="1">Uncharacterized protein</fullName>
    </submittedName>
</protein>
<dbReference type="Proteomes" id="UP000594380">
    <property type="component" value="Unassembled WGS sequence"/>
</dbReference>
<dbReference type="GeneID" id="301104755"/>
<reference evidence="1 2" key="1">
    <citation type="submission" date="2020-02" db="EMBL/GenBank/DDBJ databases">
        <title>Paraburkholderia simonii sp. nov. and Paraburkholderia youngii sp. nov. Brazilian and Mexican Mimosa-associated rhizobia.</title>
        <authorList>
            <person name="Mavima L."/>
            <person name="Beukes C.W."/>
            <person name="Chan W.Y."/>
            <person name="Palmer M."/>
            <person name="De Meyer S.E."/>
            <person name="James E.K."/>
            <person name="Venter S.N."/>
            <person name="Steenkamp E.T."/>
        </authorList>
    </citation>
    <scope>NUCLEOTIDE SEQUENCE [LARGE SCALE GENOMIC DNA]</scope>
    <source>
        <strain evidence="1 2">JPY169</strain>
    </source>
</reference>
<name>A0A7Y6K4Z7_9BURK</name>
<dbReference type="AlphaFoldDB" id="A0A7Y6K4Z7"/>
<dbReference type="EMBL" id="JAALDK010000001">
    <property type="protein sequence ID" value="NUY04011.1"/>
    <property type="molecule type" value="Genomic_DNA"/>
</dbReference>
<dbReference type="RefSeq" id="WP_176110123.1">
    <property type="nucleotide sequence ID" value="NZ_JAALDK010000001.1"/>
</dbReference>
<comment type="caution">
    <text evidence="1">The sequence shown here is derived from an EMBL/GenBank/DDBJ whole genome shotgun (WGS) entry which is preliminary data.</text>
</comment>
<sequence length="99" mass="10521">MSPVPGAGSAGCASALLCCDFAAAPVGLELVDFSVADVFASVENGVELRVLWIVMMDLAKARIARVSVERREPSSEAAGLVRRAARLAAERIIAPRRRR</sequence>
<gene>
    <name evidence="1" type="ORF">G5S42_30840</name>
</gene>